<accession>A0A7J7N8F2</accession>
<dbReference type="OrthoDB" id="1886938at2759"/>
<gene>
    <name evidence="3" type="ORF">GIB67_002516</name>
</gene>
<dbReference type="EMBL" id="JACGCM010000973">
    <property type="protein sequence ID" value="KAF6163511.1"/>
    <property type="molecule type" value="Genomic_DNA"/>
</dbReference>
<sequence>MMFIHEHLDWSAGFGSLIRKAKKRNAKKKSYSHAKLRSADCGGKCSYRCSGTSHRKPCMFLCIKCCTKCHCVPPGTYTETSRHVRATTTGRPRKEDLSVLE</sequence>
<dbReference type="PANTHER" id="PTHR23201:SF60">
    <property type="entry name" value="GIBBERELLIN-REGULATED PROTEIN 5"/>
    <property type="match status" value="1"/>
</dbReference>
<evidence type="ECO:0000256" key="1">
    <source>
        <dbReference type="ARBA" id="ARBA00010582"/>
    </source>
</evidence>
<comment type="caution">
    <text evidence="3">The sequence shown here is derived from an EMBL/GenBank/DDBJ whole genome shotgun (WGS) entry which is preliminary data.</text>
</comment>
<proteinExistence type="inferred from homology"/>
<feature type="compositionally biased region" description="Basic and acidic residues" evidence="2">
    <location>
        <begin position="92"/>
        <end position="101"/>
    </location>
</feature>
<dbReference type="Pfam" id="PF02704">
    <property type="entry name" value="GASA"/>
    <property type="match status" value="1"/>
</dbReference>
<evidence type="ECO:0000313" key="3">
    <source>
        <dbReference type="EMBL" id="KAF6163511.1"/>
    </source>
</evidence>
<protein>
    <submittedName>
        <fullName evidence="3">Uncharacterized protein</fullName>
    </submittedName>
</protein>
<dbReference type="PANTHER" id="PTHR23201">
    <property type="entry name" value="EXTENSIN, PROLINE-RICH PROTEIN"/>
    <property type="match status" value="1"/>
</dbReference>
<dbReference type="AlphaFoldDB" id="A0A7J7N8F2"/>
<feature type="region of interest" description="Disordered" evidence="2">
    <location>
        <begin position="82"/>
        <end position="101"/>
    </location>
</feature>
<dbReference type="Proteomes" id="UP000541444">
    <property type="component" value="Unassembled WGS sequence"/>
</dbReference>
<dbReference type="InterPro" id="IPR003854">
    <property type="entry name" value="GASA"/>
</dbReference>
<name>A0A7J7N8F2_9MAGN</name>
<comment type="similarity">
    <text evidence="1">Belongs to the GASA family.</text>
</comment>
<reference evidence="3 4" key="1">
    <citation type="journal article" date="2020" name="IScience">
        <title>Genome Sequencing of the Endangered Kingdonia uniflora (Circaeasteraceae, Ranunculales) Reveals Potential Mechanisms of Evolutionary Specialization.</title>
        <authorList>
            <person name="Sun Y."/>
            <person name="Deng T."/>
            <person name="Zhang A."/>
            <person name="Moore M.J."/>
            <person name="Landis J.B."/>
            <person name="Lin N."/>
            <person name="Zhang H."/>
            <person name="Zhang X."/>
            <person name="Huang J."/>
            <person name="Zhang X."/>
            <person name="Sun H."/>
            <person name="Wang H."/>
        </authorList>
    </citation>
    <scope>NUCLEOTIDE SEQUENCE [LARGE SCALE GENOMIC DNA]</scope>
    <source>
        <strain evidence="3">TB1705</strain>
        <tissue evidence="3">Leaf</tissue>
    </source>
</reference>
<evidence type="ECO:0000256" key="2">
    <source>
        <dbReference type="SAM" id="MobiDB-lite"/>
    </source>
</evidence>
<evidence type="ECO:0000313" key="4">
    <source>
        <dbReference type="Proteomes" id="UP000541444"/>
    </source>
</evidence>
<keyword evidence="4" id="KW-1185">Reference proteome</keyword>
<organism evidence="3 4">
    <name type="scientific">Kingdonia uniflora</name>
    <dbReference type="NCBI Taxonomy" id="39325"/>
    <lineage>
        <taxon>Eukaryota</taxon>
        <taxon>Viridiplantae</taxon>
        <taxon>Streptophyta</taxon>
        <taxon>Embryophyta</taxon>
        <taxon>Tracheophyta</taxon>
        <taxon>Spermatophyta</taxon>
        <taxon>Magnoliopsida</taxon>
        <taxon>Ranunculales</taxon>
        <taxon>Circaeasteraceae</taxon>
        <taxon>Kingdonia</taxon>
    </lineage>
</organism>